<name>A0ABV6U4A1_9ACTN</name>
<dbReference type="PANTHER" id="PTHR10353:SF36">
    <property type="entry name" value="LP05116P"/>
    <property type="match status" value="1"/>
</dbReference>
<organism evidence="5 6">
    <name type="scientific">Sphaerimonospora cavernae</name>
    <dbReference type="NCBI Taxonomy" id="1740611"/>
    <lineage>
        <taxon>Bacteria</taxon>
        <taxon>Bacillati</taxon>
        <taxon>Actinomycetota</taxon>
        <taxon>Actinomycetes</taxon>
        <taxon>Streptosporangiales</taxon>
        <taxon>Streptosporangiaceae</taxon>
        <taxon>Sphaerimonospora</taxon>
    </lineage>
</organism>
<dbReference type="Proteomes" id="UP001589870">
    <property type="component" value="Unassembled WGS sequence"/>
</dbReference>
<evidence type="ECO:0000256" key="3">
    <source>
        <dbReference type="ARBA" id="ARBA00023295"/>
    </source>
</evidence>
<dbReference type="PANTHER" id="PTHR10353">
    <property type="entry name" value="GLYCOSYL HYDROLASE"/>
    <property type="match status" value="1"/>
</dbReference>
<accession>A0ABV6U4A1</accession>
<dbReference type="PRINTS" id="PR00131">
    <property type="entry name" value="GLHYDRLASE1"/>
</dbReference>
<protein>
    <submittedName>
        <fullName evidence="5">Family 1 glycosylhydrolase</fullName>
    </submittedName>
</protein>
<keyword evidence="3" id="KW-0326">Glycosidase</keyword>
<dbReference type="RefSeq" id="WP_394301412.1">
    <property type="nucleotide sequence ID" value="NZ_JBHMQT010000029.1"/>
</dbReference>
<evidence type="ECO:0000256" key="2">
    <source>
        <dbReference type="ARBA" id="ARBA00022801"/>
    </source>
</evidence>
<dbReference type="InterPro" id="IPR017853">
    <property type="entry name" value="GH"/>
</dbReference>
<dbReference type="Gene3D" id="3.20.20.80">
    <property type="entry name" value="Glycosidases"/>
    <property type="match status" value="1"/>
</dbReference>
<dbReference type="EMBL" id="JBHMQT010000029">
    <property type="protein sequence ID" value="MFC0863253.1"/>
    <property type="molecule type" value="Genomic_DNA"/>
</dbReference>
<dbReference type="Pfam" id="PF00232">
    <property type="entry name" value="Glyco_hydro_1"/>
    <property type="match status" value="1"/>
</dbReference>
<dbReference type="SUPFAM" id="SSF51445">
    <property type="entry name" value="(Trans)glycosidases"/>
    <property type="match status" value="1"/>
</dbReference>
<evidence type="ECO:0000256" key="4">
    <source>
        <dbReference type="RuleBase" id="RU003690"/>
    </source>
</evidence>
<keyword evidence="2" id="KW-0378">Hydrolase</keyword>
<evidence type="ECO:0000256" key="1">
    <source>
        <dbReference type="ARBA" id="ARBA00010838"/>
    </source>
</evidence>
<reference evidence="5 6" key="1">
    <citation type="submission" date="2024-09" db="EMBL/GenBank/DDBJ databases">
        <authorList>
            <person name="Sun Q."/>
            <person name="Mori K."/>
        </authorList>
    </citation>
    <scope>NUCLEOTIDE SEQUENCE [LARGE SCALE GENOMIC DNA]</scope>
    <source>
        <strain evidence="5 6">TBRC 1851</strain>
    </source>
</reference>
<proteinExistence type="inferred from homology"/>
<comment type="caution">
    <text evidence="5">The sequence shown here is derived from an EMBL/GenBank/DDBJ whole genome shotgun (WGS) entry which is preliminary data.</text>
</comment>
<gene>
    <name evidence="5" type="ORF">ACFHYQ_13200</name>
</gene>
<sequence>MADGVDVRGYFCWSLIDNFEWARGYAARFGLVHIDYDTQVRTPKASFRWLREFIGNQE</sequence>
<dbReference type="InterPro" id="IPR001360">
    <property type="entry name" value="Glyco_hydro_1"/>
</dbReference>
<keyword evidence="6" id="KW-1185">Reference proteome</keyword>
<evidence type="ECO:0000313" key="5">
    <source>
        <dbReference type="EMBL" id="MFC0863253.1"/>
    </source>
</evidence>
<comment type="similarity">
    <text evidence="1 4">Belongs to the glycosyl hydrolase 1 family.</text>
</comment>
<evidence type="ECO:0000313" key="6">
    <source>
        <dbReference type="Proteomes" id="UP001589870"/>
    </source>
</evidence>